<evidence type="ECO:0000256" key="8">
    <source>
        <dbReference type="RuleBase" id="RU003679"/>
    </source>
</evidence>
<dbReference type="CDD" id="cd22842">
    <property type="entry name" value="Gal_Rha_Lectin_BGal"/>
    <property type="match status" value="1"/>
</dbReference>
<dbReference type="Proteomes" id="UP001396334">
    <property type="component" value="Unassembled WGS sequence"/>
</dbReference>
<dbReference type="EC" id="3.2.1.23" evidence="3 7"/>
<feature type="domain" description="SUEL-type lectin" evidence="11">
    <location>
        <begin position="759"/>
        <end position="841"/>
    </location>
</feature>
<dbReference type="Gene3D" id="2.60.120.260">
    <property type="entry name" value="Galactose-binding domain-like"/>
    <property type="match status" value="2"/>
</dbReference>
<evidence type="ECO:0000256" key="10">
    <source>
        <dbReference type="SAM" id="SignalP"/>
    </source>
</evidence>
<feature type="compositionally biased region" description="Polar residues" evidence="9">
    <location>
        <begin position="904"/>
        <end position="919"/>
    </location>
</feature>
<evidence type="ECO:0000256" key="6">
    <source>
        <dbReference type="ARBA" id="ARBA00023295"/>
    </source>
</evidence>
<keyword evidence="6 7" id="KW-0326">Glycosidase</keyword>
<evidence type="ECO:0000256" key="3">
    <source>
        <dbReference type="ARBA" id="ARBA00012756"/>
    </source>
</evidence>
<evidence type="ECO:0000256" key="9">
    <source>
        <dbReference type="SAM" id="MobiDB-lite"/>
    </source>
</evidence>
<dbReference type="PROSITE" id="PS50228">
    <property type="entry name" value="SUEL_LECTIN"/>
    <property type="match status" value="1"/>
</dbReference>
<feature type="compositionally biased region" description="Basic and acidic residues" evidence="9">
    <location>
        <begin position="985"/>
        <end position="1010"/>
    </location>
</feature>
<reference evidence="12 13" key="1">
    <citation type="journal article" date="2024" name="G3 (Bethesda)">
        <title>Genome assembly of Hibiscus sabdariffa L. provides insights into metabolisms of medicinal natural products.</title>
        <authorList>
            <person name="Kim T."/>
        </authorList>
    </citation>
    <scope>NUCLEOTIDE SEQUENCE [LARGE SCALE GENOMIC DNA]</scope>
    <source>
        <strain evidence="12">TK-2024</strain>
        <tissue evidence="12">Old leaves</tissue>
    </source>
</reference>
<feature type="compositionally biased region" description="Basic and acidic residues" evidence="9">
    <location>
        <begin position="956"/>
        <end position="971"/>
    </location>
</feature>
<dbReference type="Gene3D" id="2.60.120.740">
    <property type="match status" value="1"/>
</dbReference>
<dbReference type="InterPro" id="IPR001944">
    <property type="entry name" value="Glycoside_Hdrlase_35"/>
</dbReference>
<proteinExistence type="inferred from homology"/>
<feature type="compositionally biased region" description="Basic residues" evidence="9">
    <location>
        <begin position="972"/>
        <end position="984"/>
    </location>
</feature>
<dbReference type="InterPro" id="IPR019801">
    <property type="entry name" value="Glyco_hydro_35_CS"/>
</dbReference>
<dbReference type="InterPro" id="IPR043159">
    <property type="entry name" value="Lectin_gal-bd_sf"/>
</dbReference>
<evidence type="ECO:0000256" key="4">
    <source>
        <dbReference type="ARBA" id="ARBA00022729"/>
    </source>
</evidence>
<protein>
    <recommendedName>
        <fullName evidence="3 7">Beta-galactosidase</fullName>
        <ecNumber evidence="3 7">3.2.1.23</ecNumber>
    </recommendedName>
</protein>
<dbReference type="InterPro" id="IPR008979">
    <property type="entry name" value="Galactose-bd-like_sf"/>
</dbReference>
<evidence type="ECO:0000313" key="13">
    <source>
        <dbReference type="Proteomes" id="UP001396334"/>
    </source>
</evidence>
<evidence type="ECO:0000259" key="11">
    <source>
        <dbReference type="PROSITE" id="PS50228"/>
    </source>
</evidence>
<dbReference type="Pfam" id="PF21467">
    <property type="entry name" value="BetaGal_gal-bd"/>
    <property type="match status" value="2"/>
</dbReference>
<evidence type="ECO:0000313" key="12">
    <source>
        <dbReference type="EMBL" id="KAK9030899.1"/>
    </source>
</evidence>
<dbReference type="PANTHER" id="PTHR23421">
    <property type="entry name" value="BETA-GALACTOSIDASE RELATED"/>
    <property type="match status" value="1"/>
</dbReference>
<dbReference type="Pfam" id="PF01301">
    <property type="entry name" value="Glyco_hydro_35"/>
    <property type="match status" value="1"/>
</dbReference>
<organism evidence="12 13">
    <name type="scientific">Hibiscus sabdariffa</name>
    <name type="common">roselle</name>
    <dbReference type="NCBI Taxonomy" id="183260"/>
    <lineage>
        <taxon>Eukaryota</taxon>
        <taxon>Viridiplantae</taxon>
        <taxon>Streptophyta</taxon>
        <taxon>Embryophyta</taxon>
        <taxon>Tracheophyta</taxon>
        <taxon>Spermatophyta</taxon>
        <taxon>Magnoliopsida</taxon>
        <taxon>eudicotyledons</taxon>
        <taxon>Gunneridae</taxon>
        <taxon>Pentapetalae</taxon>
        <taxon>rosids</taxon>
        <taxon>malvids</taxon>
        <taxon>Malvales</taxon>
        <taxon>Malvaceae</taxon>
        <taxon>Malvoideae</taxon>
        <taxon>Hibiscus</taxon>
    </lineage>
</organism>
<dbReference type="InterPro" id="IPR017853">
    <property type="entry name" value="GH"/>
</dbReference>
<name>A0ABR2T0F4_9ROSI</name>
<evidence type="ECO:0000256" key="2">
    <source>
        <dbReference type="ARBA" id="ARBA00009809"/>
    </source>
</evidence>
<dbReference type="Gene3D" id="3.20.20.80">
    <property type="entry name" value="Glycosidases"/>
    <property type="match status" value="1"/>
</dbReference>
<feature type="region of interest" description="Disordered" evidence="9">
    <location>
        <begin position="893"/>
        <end position="919"/>
    </location>
</feature>
<dbReference type="Pfam" id="PF02140">
    <property type="entry name" value="SUEL_Lectin"/>
    <property type="match status" value="1"/>
</dbReference>
<evidence type="ECO:0000256" key="5">
    <source>
        <dbReference type="ARBA" id="ARBA00022801"/>
    </source>
</evidence>
<dbReference type="PROSITE" id="PS01182">
    <property type="entry name" value="GLYCOSYL_HYDROL_F35"/>
    <property type="match status" value="1"/>
</dbReference>
<feature type="signal peptide" evidence="10">
    <location>
        <begin position="1"/>
        <end position="30"/>
    </location>
</feature>
<feature type="region of interest" description="Disordered" evidence="9">
    <location>
        <begin position="948"/>
        <end position="1019"/>
    </location>
</feature>
<sequence length="1194" mass="133613">MAMDSNSKLPVMLNALLVVLLASWVCSVSATVSYDHKAITINGQRRILLSGSIHYPRSSPEMWPDLIQKAKEGGLDVIQTYVFWNGHEPAPGKYYFGGNYDLVKFIKLVKQAGLYVHLRIGPYVCAEWNFGGFPVWLKYVPGISFRTNNGPFKAQMQRFTKKIVDMMKAERLFESQGGPIILSQIENEYGPMEYELGAPGKAYSYWAAKMALGLGTGVPWVMCKQDDAPDPIINTCNGFYCDYFSPNKASKPKMWTEAWTGWYTEFGGAVPYRPAEDLAFSVARFIQKGGSFINYYMYHGGTNFGRTAGGPFIATSYDYDAPLDEYGLKRQPKWGHLKDLHRAIKLCEPALVNGDPTVMRLGNFQEAHVFKYKAGGCAAFLANYNPRAYASVAFQNKHYNLPPWSISILPDCRNTVYNTARVGAQIARKKMVPVPMHGGFSWQAYTEGTASDADSSFTMVGLLEQINATRDATDYLWYTTDVKIDSNEGFLRNGKSPVLTLLSAGHALHVFVNGQLSGSSYGSLESPKLTFSQGVNLRAGINKISLLSIAVGLPNVGPHFETWNAGVLGPVTLNGLNEGRRDLSWQKWSYKIGLKGEALNLHSVSGSSSVEWAQRSFVTRRQPLTWYKTTFNAPAGNSPLALDMISMGKGQIWINGKSIGRHWPAYKASGNCGVCSYAGTFNEKKCGTNCGEASQRWYHVPRSWLNPTGNLLVVFEEWGGDPNGISLVRRETDSICADIYEWQPNLMNYLMQASGKVNKPLRPKVHLECDAGQKISAVKFASFGTPEGVCRSYREGSCHAHHSYDAFNRLCVGQNFCAVTVAPEMFGGDPCPSVMKKLSVEKIEEAMEVRRSCTSRRWCTESMCKPLLLIYDNKKSSGFYHCVKLHDQQQLQVQEEGKPRNGSALLNDSKTQPLENDSTHLPRSLLLEIMPSDSAKWAGLFAGENQHKGGVGKFGSGRDGERCESGGEDQRTKRKKKRGKKKRLDSKSEEEIGEERCSFSEDDKKKRGESGRGGPGSRVKPDLVCLYPFTSTSSATQRKIKQQYDQLVKCHENKGLTLAQVGDFANCLIEARNELQNKSEVIKRKFTITRALLFKADRSSFDRLRQQIYKLEMEQKRLEEDAFVYNWLQQQLKLSPAYKKMLEVCTCMESKGKSCKPMEDADSEFTDISFEELLAQEKKDSFWQKNGKSRLISN</sequence>
<dbReference type="InterPro" id="IPR048913">
    <property type="entry name" value="BetaGal_gal-bd"/>
</dbReference>
<dbReference type="InterPro" id="IPR041392">
    <property type="entry name" value="GHD"/>
</dbReference>
<dbReference type="InterPro" id="IPR031330">
    <property type="entry name" value="Gly_Hdrlase_35_cat"/>
</dbReference>
<dbReference type="InterPro" id="IPR000922">
    <property type="entry name" value="Lectin_gal-bd_dom"/>
</dbReference>
<comment type="caution">
    <text evidence="12">The sequence shown here is derived from an EMBL/GenBank/DDBJ whole genome shotgun (WGS) entry which is preliminary data.</text>
</comment>
<gene>
    <name evidence="12" type="ORF">V6N11_032303</name>
</gene>
<keyword evidence="13" id="KW-1185">Reference proteome</keyword>
<accession>A0ABR2T0F4</accession>
<dbReference type="EMBL" id="JBBPBN010000010">
    <property type="protein sequence ID" value="KAK9030899.1"/>
    <property type="molecule type" value="Genomic_DNA"/>
</dbReference>
<dbReference type="SUPFAM" id="SSF51445">
    <property type="entry name" value="(Trans)glycosidases"/>
    <property type="match status" value="1"/>
</dbReference>
<keyword evidence="4 10" id="KW-0732">Signal</keyword>
<evidence type="ECO:0000256" key="1">
    <source>
        <dbReference type="ARBA" id="ARBA00001412"/>
    </source>
</evidence>
<comment type="similarity">
    <text evidence="2 8">Belongs to the glycosyl hydrolase 35 family.</text>
</comment>
<keyword evidence="5 7" id="KW-0378">Hydrolase</keyword>
<dbReference type="SUPFAM" id="SSF49785">
    <property type="entry name" value="Galactose-binding domain-like"/>
    <property type="match status" value="2"/>
</dbReference>
<comment type="catalytic activity">
    <reaction evidence="1 7">
        <text>Hydrolysis of terminal non-reducing beta-D-galactose residues in beta-D-galactosides.</text>
        <dbReference type="EC" id="3.2.1.23"/>
    </reaction>
</comment>
<dbReference type="Pfam" id="PF17834">
    <property type="entry name" value="GHD"/>
    <property type="match status" value="1"/>
</dbReference>
<feature type="chain" id="PRO_5047368362" description="Beta-galactosidase" evidence="10">
    <location>
        <begin position="31"/>
        <end position="1194"/>
    </location>
</feature>
<evidence type="ECO:0000256" key="7">
    <source>
        <dbReference type="RuleBase" id="RU000675"/>
    </source>
</evidence>
<dbReference type="PRINTS" id="PR00742">
    <property type="entry name" value="GLHYDRLASE35"/>
</dbReference>